<dbReference type="SUPFAM" id="SSF49265">
    <property type="entry name" value="Fibronectin type III"/>
    <property type="match status" value="2"/>
</dbReference>
<evidence type="ECO:0000256" key="1">
    <source>
        <dbReference type="SAM" id="Phobius"/>
    </source>
</evidence>
<evidence type="ECO:0000313" key="4">
    <source>
        <dbReference type="Ensembl" id="ENSPCEP00000018780.1"/>
    </source>
</evidence>
<feature type="chain" id="PRO_5034404273" evidence="2">
    <location>
        <begin position="24"/>
        <end position="331"/>
    </location>
</feature>
<dbReference type="PANTHER" id="PTHR20859">
    <property type="entry name" value="INTERFERON/INTERLEUKIN RECEPTOR"/>
    <property type="match status" value="1"/>
</dbReference>
<dbReference type="PANTHER" id="PTHR20859:SF46">
    <property type="entry name" value="INTERFERON GAMMA RECEPTOR 2"/>
    <property type="match status" value="1"/>
</dbReference>
<dbReference type="InterPro" id="IPR013783">
    <property type="entry name" value="Ig-like_fold"/>
</dbReference>
<sequence>MPHPAAALLPCLLLLSLPQPSAAEYLSQLPAPQNVTLYSYNLQNFLRWAPVETHSGSVLYTVQRKICPSSQWEEVNCTNITKTECSVTYSSNGHQWTFVLRVRAQLGQMQSDWVETGEFEPHKSTTVGPLKEINVTSAPNSLILAFRQPFEEDNGISYFTYCVRYWEKLTENQHEVKCTTNTHVVLQNLKQLTWYCLQIETSRFEGNAGSLSEIHCYRTTAGAAARAGFLFLIFFGVIVVVMILIVVCYLFIQKFHKAVKYWSQPPFKLPLHIEEYLKDPEMPALDEWQNNHDEDNHWDSVSVVSSAEGSHALVRNNLHTNVHSDNRAMES</sequence>
<feature type="domain" description="Fibronectin type-III" evidence="3">
    <location>
        <begin position="126"/>
        <end position="223"/>
    </location>
</feature>
<keyword evidence="1" id="KW-0472">Membrane</keyword>
<keyword evidence="1" id="KW-0812">Transmembrane</keyword>
<accession>A0A8C8SGX1</accession>
<dbReference type="InterPro" id="IPR003961">
    <property type="entry name" value="FN3_dom"/>
</dbReference>
<dbReference type="Pfam" id="PF09294">
    <property type="entry name" value="Interfer-bind"/>
    <property type="match status" value="1"/>
</dbReference>
<dbReference type="GO" id="GO:0005886">
    <property type="term" value="C:plasma membrane"/>
    <property type="evidence" value="ECO:0007669"/>
    <property type="project" value="TreeGrafter"/>
</dbReference>
<keyword evidence="2" id="KW-0732">Signal</keyword>
<dbReference type="CDD" id="cd00063">
    <property type="entry name" value="FN3"/>
    <property type="match status" value="1"/>
</dbReference>
<dbReference type="AlphaFoldDB" id="A0A8C8SGX1"/>
<organism evidence="4 5">
    <name type="scientific">Pelusios castaneus</name>
    <name type="common">West African mud turtle</name>
    <dbReference type="NCBI Taxonomy" id="367368"/>
    <lineage>
        <taxon>Eukaryota</taxon>
        <taxon>Metazoa</taxon>
        <taxon>Chordata</taxon>
        <taxon>Craniata</taxon>
        <taxon>Vertebrata</taxon>
        <taxon>Euteleostomi</taxon>
        <taxon>Archelosauria</taxon>
        <taxon>Testudinata</taxon>
        <taxon>Testudines</taxon>
        <taxon>Pleurodira</taxon>
        <taxon>Pelomedusidae</taxon>
        <taxon>Pelusios</taxon>
    </lineage>
</organism>
<feature type="signal peptide" evidence="2">
    <location>
        <begin position="1"/>
        <end position="23"/>
    </location>
</feature>
<dbReference type="InterPro" id="IPR036116">
    <property type="entry name" value="FN3_sf"/>
</dbReference>
<name>A0A8C8SGX1_9SAUR</name>
<dbReference type="Ensembl" id="ENSPCET00000019410.1">
    <property type="protein sequence ID" value="ENSPCEP00000018780.1"/>
    <property type="gene ID" value="ENSPCEG00000014618.1"/>
</dbReference>
<evidence type="ECO:0000313" key="5">
    <source>
        <dbReference type="Proteomes" id="UP000694393"/>
    </source>
</evidence>
<feature type="domain" description="Fibronectin type-III" evidence="3">
    <location>
        <begin position="31"/>
        <end position="124"/>
    </location>
</feature>
<dbReference type="PROSITE" id="PS50853">
    <property type="entry name" value="FN3"/>
    <property type="match status" value="2"/>
</dbReference>
<evidence type="ECO:0000259" key="3">
    <source>
        <dbReference type="PROSITE" id="PS50853"/>
    </source>
</evidence>
<feature type="transmembrane region" description="Helical" evidence="1">
    <location>
        <begin position="229"/>
        <end position="252"/>
    </location>
</feature>
<dbReference type="InterPro" id="IPR015373">
    <property type="entry name" value="Interferon/interleukin_rcp_dom"/>
</dbReference>
<dbReference type="Pfam" id="PF01108">
    <property type="entry name" value="Tissue_fac"/>
    <property type="match status" value="1"/>
</dbReference>
<evidence type="ECO:0000256" key="2">
    <source>
        <dbReference type="SAM" id="SignalP"/>
    </source>
</evidence>
<dbReference type="GO" id="GO:0004896">
    <property type="term" value="F:cytokine receptor activity"/>
    <property type="evidence" value="ECO:0007669"/>
    <property type="project" value="TreeGrafter"/>
</dbReference>
<dbReference type="InterPro" id="IPR050650">
    <property type="entry name" value="Type-II_Cytokine-TF_Rcpt"/>
</dbReference>
<reference evidence="4" key="1">
    <citation type="submission" date="2025-08" db="UniProtKB">
        <authorList>
            <consortium name="Ensembl"/>
        </authorList>
    </citation>
    <scope>IDENTIFICATION</scope>
</reference>
<keyword evidence="1" id="KW-1133">Transmembrane helix</keyword>
<keyword evidence="5" id="KW-1185">Reference proteome</keyword>
<reference evidence="4" key="2">
    <citation type="submission" date="2025-09" db="UniProtKB">
        <authorList>
            <consortium name="Ensembl"/>
        </authorList>
    </citation>
    <scope>IDENTIFICATION</scope>
</reference>
<dbReference type="Proteomes" id="UP000694393">
    <property type="component" value="Unplaced"/>
</dbReference>
<protein>
    <submittedName>
        <fullName evidence="4">Interferon gamma receptor 2</fullName>
    </submittedName>
</protein>
<dbReference type="Gene3D" id="2.60.40.10">
    <property type="entry name" value="Immunoglobulins"/>
    <property type="match status" value="2"/>
</dbReference>
<proteinExistence type="predicted"/>